<evidence type="ECO:0000256" key="1">
    <source>
        <dbReference type="ARBA" id="ARBA00022729"/>
    </source>
</evidence>
<dbReference type="SUPFAM" id="SSF53850">
    <property type="entry name" value="Periplasmic binding protein-like II"/>
    <property type="match status" value="1"/>
</dbReference>
<dbReference type="PANTHER" id="PTHR35936">
    <property type="entry name" value="MEMBRANE-BOUND LYTIC MUREIN TRANSGLYCOSYLASE F"/>
    <property type="match status" value="1"/>
</dbReference>
<feature type="domain" description="Solute-binding protein family 3/N-terminal" evidence="3">
    <location>
        <begin position="79"/>
        <end position="312"/>
    </location>
</feature>
<dbReference type="Gene3D" id="3.40.190.10">
    <property type="entry name" value="Periplasmic binding protein-like II"/>
    <property type="match status" value="2"/>
</dbReference>
<dbReference type="AlphaFoldDB" id="A0A370BJ40"/>
<dbReference type="CDD" id="cd01004">
    <property type="entry name" value="PBP2_MidA_like"/>
    <property type="match status" value="1"/>
</dbReference>
<evidence type="ECO:0000313" key="5">
    <source>
        <dbReference type="Proteomes" id="UP000253741"/>
    </source>
</evidence>
<dbReference type="InterPro" id="IPR001638">
    <property type="entry name" value="Solute-binding_3/MltF_N"/>
</dbReference>
<dbReference type="Pfam" id="PF00497">
    <property type="entry name" value="SBP_bac_3"/>
    <property type="match status" value="1"/>
</dbReference>
<gene>
    <name evidence="4" type="ORF">DVH02_02690</name>
</gene>
<evidence type="ECO:0000256" key="2">
    <source>
        <dbReference type="SAM" id="SignalP"/>
    </source>
</evidence>
<dbReference type="Proteomes" id="UP000253741">
    <property type="component" value="Unassembled WGS sequence"/>
</dbReference>
<dbReference type="SMART" id="SM00062">
    <property type="entry name" value="PBPb"/>
    <property type="match status" value="1"/>
</dbReference>
<keyword evidence="1 2" id="KW-0732">Signal</keyword>
<comment type="caution">
    <text evidence="4">The sequence shown here is derived from an EMBL/GenBank/DDBJ whole genome shotgun (WGS) entry which is preliminary data.</text>
</comment>
<dbReference type="PROSITE" id="PS51257">
    <property type="entry name" value="PROKAR_LIPOPROTEIN"/>
    <property type="match status" value="1"/>
</dbReference>
<evidence type="ECO:0000259" key="3">
    <source>
        <dbReference type="SMART" id="SM00062"/>
    </source>
</evidence>
<dbReference type="EMBL" id="QQNA01000014">
    <property type="protein sequence ID" value="RDG39646.1"/>
    <property type="molecule type" value="Genomic_DNA"/>
</dbReference>
<proteinExistence type="predicted"/>
<reference evidence="4 5" key="1">
    <citation type="submission" date="2018-07" db="EMBL/GenBank/DDBJ databases">
        <title>Streptomyces species from bats.</title>
        <authorList>
            <person name="Dunlap C."/>
        </authorList>
    </citation>
    <scope>NUCLEOTIDE SEQUENCE [LARGE SCALE GENOMIC DNA]</scope>
    <source>
        <strain evidence="4 5">AC230</strain>
    </source>
</reference>
<dbReference type="OrthoDB" id="4633994at2"/>
<protein>
    <submittedName>
        <fullName evidence="4">ABC transporter substrate-binding protein</fullName>
    </submittedName>
</protein>
<accession>A0A370BJ40</accession>
<name>A0A370BJ40_9ACTN</name>
<keyword evidence="5" id="KW-1185">Reference proteome</keyword>
<dbReference type="RefSeq" id="WP_114622037.1">
    <property type="nucleotide sequence ID" value="NZ_QQNA01000014.1"/>
</dbReference>
<organism evidence="4 5">
    <name type="scientific">Streptomyces corynorhini</name>
    <dbReference type="NCBI Taxonomy" id="2282652"/>
    <lineage>
        <taxon>Bacteria</taxon>
        <taxon>Bacillati</taxon>
        <taxon>Actinomycetota</taxon>
        <taxon>Actinomycetes</taxon>
        <taxon>Kitasatosporales</taxon>
        <taxon>Streptomycetaceae</taxon>
        <taxon>Streptomyces</taxon>
    </lineage>
</organism>
<dbReference type="PANTHER" id="PTHR35936:SF17">
    <property type="entry name" value="ARGININE-BINDING EXTRACELLULAR PROTEIN ARTP"/>
    <property type="match status" value="1"/>
</dbReference>
<evidence type="ECO:0000313" key="4">
    <source>
        <dbReference type="EMBL" id="RDG39646.1"/>
    </source>
</evidence>
<feature type="signal peptide" evidence="2">
    <location>
        <begin position="1"/>
        <end position="25"/>
    </location>
</feature>
<feature type="chain" id="PRO_5039408159" evidence="2">
    <location>
        <begin position="26"/>
        <end position="330"/>
    </location>
</feature>
<sequence length="330" mass="35109">MPPRRAFIRTTAAVLGLVTAFSLTGCGDPADDATDKIDAKGAGGGGSTINLGPEQHRVTTPKVDSIAALVPEAVRERGTLEIVGTTGTAPPLSFYATDDKTVIGVEPDIASLIANVLGLKAHYNTVDWANIFVGLDSGKYDVGLSNITVTEERKDKYDFATYRLDNLAFETKKGAGWKVSEPADVAGRTIAVGSGTNQEKLLVTWSEQNVKKGLKPTDIKYYQKPTDYYLALGSGRIDAYLGPNPTAAYHVASAGQSEIIGTYSGGGADVQGEIAATTKKDHDLIKPVQEALNTVIKNGTYRKVLDRWGLANEAVPSSELNPRGLPRTNQ</sequence>